<keyword evidence="3" id="KW-1185">Reference proteome</keyword>
<feature type="domain" description="Glutaredoxin" evidence="2">
    <location>
        <begin position="900"/>
        <end position="967"/>
    </location>
</feature>
<dbReference type="InterPro" id="IPR036249">
    <property type="entry name" value="Thioredoxin-like_sf"/>
</dbReference>
<dbReference type="RefSeq" id="XP_058985389.1">
    <property type="nucleotide sequence ID" value="XM_059129406.1"/>
</dbReference>
<feature type="region of interest" description="Disordered" evidence="1">
    <location>
        <begin position="811"/>
        <end position="832"/>
    </location>
</feature>
<accession>A0ABM3VHW4</accession>
<dbReference type="CDD" id="cd03031">
    <property type="entry name" value="GRX_GRX_like"/>
    <property type="match status" value="1"/>
</dbReference>
<feature type="compositionally biased region" description="Polar residues" evidence="1">
    <location>
        <begin position="571"/>
        <end position="586"/>
    </location>
</feature>
<dbReference type="SUPFAM" id="SSF52833">
    <property type="entry name" value="Thioredoxin-like"/>
    <property type="match status" value="1"/>
</dbReference>
<dbReference type="Pfam" id="PF00462">
    <property type="entry name" value="Glutaredoxin"/>
    <property type="match status" value="1"/>
</dbReference>
<sequence length="1047" mass="115230">MATKTIINCLDTQQQSTSVNSVASNQTNSQHQGISIKIDPTASSSGGGPSATGIVIPNYSGPSSAALVSNVIKIQHSCQTTGHGTTLTNLNGNEVASNKTNNNNNTNNNNKLLIDINRKQTTIGDSYGNDDWNPSACLATPTPSSSSLSSSSSSAVIQVKCSTSNPTDFLPLSREMSTEKPLEIAILANGNGNLRESKMESMRDDDDHVVRESHKESGPKSNNFNNESNQTSHTATTTTNTTTTTTITKTTTQQLTSQQVNGNKEENNGHCSLNQTNSKRQTTNGQENQGNDETNFKPHNEDHNEHHYEAGEHNKADHDDHNNDDDDDCGLKFVSGIGKRGDSGLDIIVSHGKRWPAKENSNSLLTQADTATTPQLQSRQATTSVIIGENFYWKKENSQECGENTGKTPPTASAAAHVVKIQINPQNNNNKPITPAPNSAVEKQISVVKIENEELLENHNNENTKENPKESEVNSSEEKNKADQENQKEKSEENEKSRKSELHLNLEKMVQKSQNNVSVTVSSAGGGGSNTNITTPSLAPNSSAGHNSELNVTNPSYLYYSTMSSGQFSPCDTLDSGTGSDLESQNHTPHTPTAHLLLPPSKKPSANGLEMHLKTTKVRVSSSQHGSNKDPRNCNSSSYTDSEESEASSLSCDSLHSSEFMRQSSQSPIQNKIPSPSRKILGSFLPDSLLRDIKNLKLNNTEYEAENENEEDEDHIEQRIKAHKQRQSESYEPISSQDYMMAQNDFVQARNTENSTSTNVAKRASLPSKTFVLNQEDGTFIDIKMNSMPRKYEADKYYNFHVNEHENFRSFGNNNTNNGGNGFSESGSESLAEYDGRNSLNDDVFAGYKDLRCGSATSTIRSNKGTVRGVKNRVRNGIATFLQLQQPNMKNFKEKDSGKVVLYTTSMGIIRDTYAKCSNVKKILRTLLVKFEERDVFMSVEYQQEIKERMHSEIIKVPQLFVEGQHIGDAETVERLNESGELRQLLKPYKSIATTYTCQTCGGYRLLPCPSCKGSKKSVHRNHFTAEFVALKCMNCDEVGLVKCHNC</sequence>
<feature type="compositionally biased region" description="Low complexity" evidence="1">
    <location>
        <begin position="647"/>
        <end position="658"/>
    </location>
</feature>
<evidence type="ECO:0000256" key="1">
    <source>
        <dbReference type="SAM" id="MobiDB-lite"/>
    </source>
</evidence>
<feature type="compositionally biased region" description="Basic and acidic residues" evidence="1">
    <location>
        <begin position="195"/>
        <end position="218"/>
    </location>
</feature>
<feature type="compositionally biased region" description="Low complexity" evidence="1">
    <location>
        <begin position="587"/>
        <end position="600"/>
    </location>
</feature>
<dbReference type="GeneID" id="101900702"/>
<feature type="compositionally biased region" description="Low complexity" evidence="1">
    <location>
        <begin position="811"/>
        <end position="830"/>
    </location>
</feature>
<feature type="compositionally biased region" description="Polar residues" evidence="1">
    <location>
        <begin position="660"/>
        <end position="674"/>
    </location>
</feature>
<feature type="region of interest" description="Disordered" evidence="1">
    <location>
        <begin position="20"/>
        <end position="49"/>
    </location>
</feature>
<feature type="region of interest" description="Disordered" evidence="1">
    <location>
        <begin position="571"/>
        <end position="678"/>
    </location>
</feature>
<feature type="region of interest" description="Disordered" evidence="1">
    <location>
        <begin position="189"/>
        <end position="305"/>
    </location>
</feature>
<feature type="compositionally biased region" description="Basic and acidic residues" evidence="1">
    <location>
        <begin position="294"/>
        <end position="305"/>
    </location>
</feature>
<evidence type="ECO:0000259" key="2">
    <source>
        <dbReference type="Pfam" id="PF00462"/>
    </source>
</evidence>
<dbReference type="PANTHER" id="PTHR46990:SF1">
    <property type="entry name" value="GLUTAREDOXIN DOMAIN-CONTAINING CYSTEINE-RICH PROTEIN 1"/>
    <property type="match status" value="1"/>
</dbReference>
<feature type="region of interest" description="Disordered" evidence="1">
    <location>
        <begin position="454"/>
        <end position="500"/>
    </location>
</feature>
<evidence type="ECO:0000313" key="4">
    <source>
        <dbReference type="RefSeq" id="XP_058985389.1"/>
    </source>
</evidence>
<evidence type="ECO:0000313" key="3">
    <source>
        <dbReference type="Proteomes" id="UP001652621"/>
    </source>
</evidence>
<organism evidence="3 4">
    <name type="scientific">Musca domestica</name>
    <name type="common">House fly</name>
    <dbReference type="NCBI Taxonomy" id="7370"/>
    <lineage>
        <taxon>Eukaryota</taxon>
        <taxon>Metazoa</taxon>
        <taxon>Ecdysozoa</taxon>
        <taxon>Arthropoda</taxon>
        <taxon>Hexapoda</taxon>
        <taxon>Insecta</taxon>
        <taxon>Pterygota</taxon>
        <taxon>Neoptera</taxon>
        <taxon>Endopterygota</taxon>
        <taxon>Diptera</taxon>
        <taxon>Brachycera</taxon>
        <taxon>Muscomorpha</taxon>
        <taxon>Muscoidea</taxon>
        <taxon>Muscidae</taxon>
        <taxon>Musca</taxon>
    </lineage>
</organism>
<proteinExistence type="predicted"/>
<dbReference type="InterPro" id="IPR002109">
    <property type="entry name" value="Glutaredoxin"/>
</dbReference>
<feature type="region of interest" description="Disordered" evidence="1">
    <location>
        <begin position="519"/>
        <end position="547"/>
    </location>
</feature>
<dbReference type="Proteomes" id="UP001652621">
    <property type="component" value="Unplaced"/>
</dbReference>
<feature type="compositionally biased region" description="Polar residues" evidence="1">
    <location>
        <begin position="269"/>
        <end position="293"/>
    </location>
</feature>
<feature type="compositionally biased region" description="Polar residues" evidence="1">
    <location>
        <begin position="219"/>
        <end position="229"/>
    </location>
</feature>
<feature type="compositionally biased region" description="Polar residues" evidence="1">
    <location>
        <begin position="20"/>
        <end position="33"/>
    </location>
</feature>
<feature type="compositionally biased region" description="Low complexity" evidence="1">
    <location>
        <begin position="230"/>
        <end position="259"/>
    </location>
</feature>
<name>A0ABM3VHW4_MUSDO</name>
<dbReference type="Gene3D" id="3.40.30.10">
    <property type="entry name" value="Glutaredoxin"/>
    <property type="match status" value="1"/>
</dbReference>
<protein>
    <recommendedName>
        <fullName evidence="2">Glutaredoxin domain-containing protein</fullName>
    </recommendedName>
</protein>
<gene>
    <name evidence="4" type="primary">LOC101900702</name>
</gene>
<reference evidence="4" key="1">
    <citation type="submission" date="2025-08" db="UniProtKB">
        <authorList>
            <consortium name="RefSeq"/>
        </authorList>
    </citation>
    <scope>IDENTIFICATION</scope>
    <source>
        <strain evidence="4">Aabys</strain>
        <tissue evidence="4">Whole body</tissue>
    </source>
</reference>
<feature type="compositionally biased region" description="Polar residues" evidence="1">
    <location>
        <begin position="536"/>
        <end position="547"/>
    </location>
</feature>
<dbReference type="PROSITE" id="PS51354">
    <property type="entry name" value="GLUTAREDOXIN_2"/>
    <property type="match status" value="1"/>
</dbReference>
<dbReference type="Pfam" id="PF23733">
    <property type="entry name" value="GRXCR1-2_C"/>
    <property type="match status" value="1"/>
</dbReference>
<dbReference type="InterPro" id="IPR042797">
    <property type="entry name" value="GRXCR1"/>
</dbReference>
<dbReference type="PANTHER" id="PTHR46990">
    <property type="entry name" value="GLUTAREDOXIN DOMAIN-CONTAINING CYSTEINE-RICH PROTEIN 1"/>
    <property type="match status" value="1"/>
</dbReference>